<reference evidence="2 3" key="1">
    <citation type="submission" date="2021-01" db="EMBL/GenBank/DDBJ databases">
        <title>Whole genome shotgun sequence of Planobispora longispora NBRC 13918.</title>
        <authorList>
            <person name="Komaki H."/>
            <person name="Tamura T."/>
        </authorList>
    </citation>
    <scope>NUCLEOTIDE SEQUENCE [LARGE SCALE GENOMIC DNA]</scope>
    <source>
        <strain evidence="2 3">NBRC 13918</strain>
    </source>
</reference>
<evidence type="ECO:0000256" key="1">
    <source>
        <dbReference type="SAM" id="Phobius"/>
    </source>
</evidence>
<feature type="transmembrane region" description="Helical" evidence="1">
    <location>
        <begin position="135"/>
        <end position="156"/>
    </location>
</feature>
<dbReference type="Proteomes" id="UP000616724">
    <property type="component" value="Unassembled WGS sequence"/>
</dbReference>
<keyword evidence="1" id="KW-0472">Membrane</keyword>
<feature type="transmembrane region" description="Helical" evidence="1">
    <location>
        <begin position="106"/>
        <end position="123"/>
    </location>
</feature>
<accession>A0A8J3RK55</accession>
<dbReference type="AlphaFoldDB" id="A0A8J3RK55"/>
<sequence length="173" mass="17945">MNDYIPTVHQPAGGTAGRPGTLLAAILSTALAAASMLVTAAVSLIAGRSLLRDYLREELGAEIDAAAVDSVVEAAFGSLQARAYAWLFFGAVFGLLLVPVKDGRTWGRIVLSVVAPVAVLLGLRDLTDMVSPITGVLAALAALGALAALVTCWLPATNRHVRTRGQLRRSQSG</sequence>
<evidence type="ECO:0000313" key="2">
    <source>
        <dbReference type="EMBL" id="GIH76448.1"/>
    </source>
</evidence>
<comment type="caution">
    <text evidence="2">The sequence shown here is derived from an EMBL/GenBank/DDBJ whole genome shotgun (WGS) entry which is preliminary data.</text>
</comment>
<name>A0A8J3RK55_9ACTN</name>
<feature type="transmembrane region" description="Helical" evidence="1">
    <location>
        <begin position="83"/>
        <end position="100"/>
    </location>
</feature>
<keyword evidence="1" id="KW-1133">Transmembrane helix</keyword>
<dbReference type="RefSeq" id="WP_203891057.1">
    <property type="nucleotide sequence ID" value="NZ_BOOH01000021.1"/>
</dbReference>
<organism evidence="2 3">
    <name type="scientific">Planobispora longispora</name>
    <dbReference type="NCBI Taxonomy" id="28887"/>
    <lineage>
        <taxon>Bacteria</taxon>
        <taxon>Bacillati</taxon>
        <taxon>Actinomycetota</taxon>
        <taxon>Actinomycetes</taxon>
        <taxon>Streptosporangiales</taxon>
        <taxon>Streptosporangiaceae</taxon>
        <taxon>Planobispora</taxon>
    </lineage>
</organism>
<keyword evidence="1" id="KW-0812">Transmembrane</keyword>
<keyword evidence="3" id="KW-1185">Reference proteome</keyword>
<proteinExistence type="predicted"/>
<protein>
    <submittedName>
        <fullName evidence="2">Uncharacterized protein</fullName>
    </submittedName>
</protein>
<gene>
    <name evidence="2" type="ORF">Plo01_28770</name>
</gene>
<evidence type="ECO:0000313" key="3">
    <source>
        <dbReference type="Proteomes" id="UP000616724"/>
    </source>
</evidence>
<dbReference type="EMBL" id="BOOH01000021">
    <property type="protein sequence ID" value="GIH76448.1"/>
    <property type="molecule type" value="Genomic_DNA"/>
</dbReference>
<feature type="transmembrane region" description="Helical" evidence="1">
    <location>
        <begin position="20"/>
        <end position="46"/>
    </location>
</feature>